<dbReference type="eggNOG" id="ENOG502SSCN">
    <property type="taxonomic scope" value="Eukaryota"/>
</dbReference>
<name>S8DUT3_FOMSC</name>
<keyword evidence="2" id="KW-0812">Transmembrane</keyword>
<keyword evidence="2" id="KW-1133">Transmembrane helix</keyword>
<dbReference type="HOGENOM" id="CLU_806621_0_0_1"/>
<feature type="transmembrane region" description="Helical" evidence="2">
    <location>
        <begin position="128"/>
        <end position="145"/>
    </location>
</feature>
<dbReference type="OrthoDB" id="3245801at2759"/>
<dbReference type="EMBL" id="KE504190">
    <property type="protein sequence ID" value="EPS96342.1"/>
    <property type="molecule type" value="Genomic_DNA"/>
</dbReference>
<dbReference type="InParanoid" id="S8DUT3"/>
<evidence type="ECO:0000313" key="5">
    <source>
        <dbReference type="Proteomes" id="UP000015241"/>
    </source>
</evidence>
<proteinExistence type="predicted"/>
<reference evidence="4 5" key="1">
    <citation type="journal article" date="2012" name="Science">
        <title>The Paleozoic origin of enzymatic lignin decomposition reconstructed from 31 fungal genomes.</title>
        <authorList>
            <person name="Floudas D."/>
            <person name="Binder M."/>
            <person name="Riley R."/>
            <person name="Barry K."/>
            <person name="Blanchette R.A."/>
            <person name="Henrissat B."/>
            <person name="Martinez A.T."/>
            <person name="Otillar R."/>
            <person name="Spatafora J.W."/>
            <person name="Yadav J.S."/>
            <person name="Aerts A."/>
            <person name="Benoit I."/>
            <person name="Boyd A."/>
            <person name="Carlson A."/>
            <person name="Copeland A."/>
            <person name="Coutinho P.M."/>
            <person name="de Vries R.P."/>
            <person name="Ferreira P."/>
            <person name="Findley K."/>
            <person name="Foster B."/>
            <person name="Gaskell J."/>
            <person name="Glotzer D."/>
            <person name="Gorecki P."/>
            <person name="Heitman J."/>
            <person name="Hesse C."/>
            <person name="Hori C."/>
            <person name="Igarashi K."/>
            <person name="Jurgens J.A."/>
            <person name="Kallen N."/>
            <person name="Kersten P."/>
            <person name="Kohler A."/>
            <person name="Kuees U."/>
            <person name="Kumar T.K.A."/>
            <person name="Kuo A."/>
            <person name="LaButti K."/>
            <person name="Larrondo L.F."/>
            <person name="Lindquist E."/>
            <person name="Ling A."/>
            <person name="Lombard V."/>
            <person name="Lucas S."/>
            <person name="Lundell T."/>
            <person name="Martin R."/>
            <person name="McLaughlin D.J."/>
            <person name="Morgenstern I."/>
            <person name="Morin E."/>
            <person name="Murat C."/>
            <person name="Nagy L.G."/>
            <person name="Nolan M."/>
            <person name="Ohm R.A."/>
            <person name="Patyshakuliyeva A."/>
            <person name="Rokas A."/>
            <person name="Ruiz-Duenas F.J."/>
            <person name="Sabat G."/>
            <person name="Salamov A."/>
            <person name="Samejima M."/>
            <person name="Schmutz J."/>
            <person name="Slot J.C."/>
            <person name="St John F."/>
            <person name="Stenlid J."/>
            <person name="Sun H."/>
            <person name="Sun S."/>
            <person name="Syed K."/>
            <person name="Tsang A."/>
            <person name="Wiebenga A."/>
            <person name="Young D."/>
            <person name="Pisabarro A."/>
            <person name="Eastwood D.C."/>
            <person name="Martin F."/>
            <person name="Cullen D."/>
            <person name="Grigoriev I.V."/>
            <person name="Hibbett D.S."/>
        </authorList>
    </citation>
    <scope>NUCLEOTIDE SEQUENCE</scope>
    <source>
        <strain evidence="5">FP-58527</strain>
    </source>
</reference>
<dbReference type="STRING" id="743788.S8DUT3"/>
<evidence type="ECO:0000313" key="4">
    <source>
        <dbReference type="EMBL" id="EPS96342.1"/>
    </source>
</evidence>
<dbReference type="InterPro" id="IPR041622">
    <property type="entry name" value="SLATT_fungi"/>
</dbReference>
<accession>S8DUT3</accession>
<evidence type="ECO:0000256" key="2">
    <source>
        <dbReference type="SAM" id="Phobius"/>
    </source>
</evidence>
<dbReference type="NCBIfam" id="NF033635">
    <property type="entry name" value="SLATT_fungal"/>
    <property type="match status" value="1"/>
</dbReference>
<keyword evidence="2" id="KW-0472">Membrane</keyword>
<evidence type="ECO:0000256" key="1">
    <source>
        <dbReference type="SAM" id="MobiDB-lite"/>
    </source>
</evidence>
<gene>
    <name evidence="4" type="ORF">FOMPIDRAFT_1151032</name>
</gene>
<sequence length="344" mass="36453">MSYNSGTGRSRRNDRPERPRSAGLTGVGPDPYGRSTLDYIIPPGPTDNEGDKRDSKMGLSMMSARENCVRERLKPTLEHAIEARAAAKRKARIAGYALNVCIGAQVILGAITTGVAAASTTSRSSTSVGIPILGGLSTLAASYLARARGSGEPERSIVRAHDLDHFIRDAEAFLLDHGHLVGTEYNAGVQRFRERFEEIMGHNSPSNNFQQMIPKDLEAGLAGSPVRPMSPDDLVRMAAAAPPRPIYASIPANQTQPGQFPVSPMAQAYTMPGGYYAQPAQSVSPLAYVGQTGYANGGTPTQGGATVQVPQMATVPPAAMAGYPISQPQPVFMPFVSSTPMGSR</sequence>
<protein>
    <recommendedName>
        <fullName evidence="3">SMODS and SLOG-associating 2TM effector domain-containing protein</fullName>
    </recommendedName>
</protein>
<keyword evidence="5" id="KW-1185">Reference proteome</keyword>
<feature type="domain" description="SMODS and SLOG-associating 2TM effector" evidence="3">
    <location>
        <begin position="79"/>
        <end position="201"/>
    </location>
</feature>
<dbReference type="AlphaFoldDB" id="S8DUT3"/>
<organism evidence="4 5">
    <name type="scientific">Fomitopsis schrenkii</name>
    <name type="common">Brown rot fungus</name>
    <dbReference type="NCBI Taxonomy" id="2126942"/>
    <lineage>
        <taxon>Eukaryota</taxon>
        <taxon>Fungi</taxon>
        <taxon>Dikarya</taxon>
        <taxon>Basidiomycota</taxon>
        <taxon>Agaricomycotina</taxon>
        <taxon>Agaricomycetes</taxon>
        <taxon>Polyporales</taxon>
        <taxon>Fomitopsis</taxon>
    </lineage>
</organism>
<dbReference type="Proteomes" id="UP000015241">
    <property type="component" value="Unassembled WGS sequence"/>
</dbReference>
<dbReference type="Pfam" id="PF18142">
    <property type="entry name" value="SLATT_fungal"/>
    <property type="match status" value="1"/>
</dbReference>
<feature type="region of interest" description="Disordered" evidence="1">
    <location>
        <begin position="1"/>
        <end position="55"/>
    </location>
</feature>
<feature type="compositionally biased region" description="Basic and acidic residues" evidence="1">
    <location>
        <begin position="11"/>
        <end position="20"/>
    </location>
</feature>
<evidence type="ECO:0000259" key="3">
    <source>
        <dbReference type="Pfam" id="PF18142"/>
    </source>
</evidence>
<feature type="transmembrane region" description="Helical" evidence="2">
    <location>
        <begin position="93"/>
        <end position="116"/>
    </location>
</feature>